<reference evidence="1" key="1">
    <citation type="submission" date="2020-05" db="EMBL/GenBank/DDBJ databases">
        <title>Sulfur intermediates as new biogeochemical hubs in an aquatic model microbial ecosystem.</title>
        <authorList>
            <person name="Vigneron A."/>
        </authorList>
    </citation>
    <scope>NUCLEOTIDE SEQUENCE</scope>
    <source>
        <strain evidence="1">Bin.250</strain>
    </source>
</reference>
<evidence type="ECO:0000313" key="2">
    <source>
        <dbReference type="Proteomes" id="UP000754644"/>
    </source>
</evidence>
<evidence type="ECO:0000313" key="1">
    <source>
        <dbReference type="EMBL" id="NQV63820.1"/>
    </source>
</evidence>
<dbReference type="AlphaFoldDB" id="A0A972VWT3"/>
<proteinExistence type="predicted"/>
<organism evidence="1 2">
    <name type="scientific">SAR86 cluster bacterium</name>
    <dbReference type="NCBI Taxonomy" id="2030880"/>
    <lineage>
        <taxon>Bacteria</taxon>
        <taxon>Pseudomonadati</taxon>
        <taxon>Pseudomonadota</taxon>
        <taxon>Gammaproteobacteria</taxon>
        <taxon>SAR86 cluster</taxon>
    </lineage>
</organism>
<name>A0A972VWT3_9GAMM</name>
<dbReference type="Proteomes" id="UP000754644">
    <property type="component" value="Unassembled WGS sequence"/>
</dbReference>
<gene>
    <name evidence="1" type="ORF">HQ497_00520</name>
</gene>
<protein>
    <submittedName>
        <fullName evidence="1">Glycosyltransferase family 2 protein</fullName>
    </submittedName>
</protein>
<feature type="non-terminal residue" evidence="1">
    <location>
        <position position="1"/>
    </location>
</feature>
<dbReference type="EMBL" id="JABMOJ010000020">
    <property type="protein sequence ID" value="NQV63820.1"/>
    <property type="molecule type" value="Genomic_DNA"/>
</dbReference>
<comment type="caution">
    <text evidence="1">The sequence shown here is derived from an EMBL/GenBank/DDBJ whole genome shotgun (WGS) entry which is preliminary data.</text>
</comment>
<accession>A0A972VWT3</accession>
<sequence length="172" mass="19124">IRGAIEALFDAGKAPAKKAYEVNRCNHFMGRALRHGEGYPDWCLRLFHRQQGRWSADTVHEKVVHTEALGRIDGDLDHYSAASLGDYLDKQNRYTSLQAEELFNCGKGASIAKLTLSPVVRFIKFYVFRGGCLDGVPGLVHISIGCFNSFCKYAKLRELISRSRSATPGGQS</sequence>